<proteinExistence type="inferred from homology"/>
<sequence length="161" mass="19039">MTEQDLIDFVYHEAQLIDELRLEEWVALFSDDGYYWMPLQRGQTDTRLQASLMYEDKLLLKVRAERLTGKRTFSQQPVSYCHHLLQRPQIRHNDQAHDPQKGVYVVRTAFHYIETRQDDQRLYAGWSTHTLVDEADGLRIRLKKVELVNPDAAFGSIQLFM</sequence>
<evidence type="ECO:0000256" key="1">
    <source>
        <dbReference type="ARBA" id="ARBA00009570"/>
    </source>
</evidence>
<evidence type="ECO:0000313" key="4">
    <source>
        <dbReference type="Proteomes" id="UP000264036"/>
    </source>
</evidence>
<dbReference type="CDD" id="cd00667">
    <property type="entry name" value="ring_hydroxylating_dioxygenases_beta"/>
    <property type="match status" value="1"/>
</dbReference>
<evidence type="ECO:0000313" key="3">
    <source>
        <dbReference type="EMBL" id="HBP28957.1"/>
    </source>
</evidence>
<keyword evidence="2" id="KW-0560">Oxidoreductase</keyword>
<dbReference type="GO" id="GO:0019380">
    <property type="term" value="P:3-phenylpropionate catabolic process"/>
    <property type="evidence" value="ECO:0007669"/>
    <property type="project" value="TreeGrafter"/>
</dbReference>
<comment type="caution">
    <text evidence="3">The sequence shown here is derived from an EMBL/GenBank/DDBJ whole genome shotgun (WGS) entry which is preliminary data.</text>
</comment>
<dbReference type="SUPFAM" id="SSF54427">
    <property type="entry name" value="NTF2-like"/>
    <property type="match status" value="1"/>
</dbReference>
<organism evidence="3 4">
    <name type="scientific">Advenella kashmirensis</name>
    <dbReference type="NCBI Taxonomy" id="310575"/>
    <lineage>
        <taxon>Bacteria</taxon>
        <taxon>Pseudomonadati</taxon>
        <taxon>Pseudomonadota</taxon>
        <taxon>Betaproteobacteria</taxon>
        <taxon>Burkholderiales</taxon>
        <taxon>Alcaligenaceae</taxon>
    </lineage>
</organism>
<accession>A0A356LDA7</accession>
<dbReference type="InterPro" id="IPR032710">
    <property type="entry name" value="NTF2-like_dom_sf"/>
</dbReference>
<dbReference type="PANTHER" id="PTHR41534:SF1">
    <property type="entry name" value="BLR3401 PROTEIN"/>
    <property type="match status" value="1"/>
</dbReference>
<dbReference type="Pfam" id="PF00866">
    <property type="entry name" value="Ring_hydroxyl_B"/>
    <property type="match status" value="1"/>
</dbReference>
<dbReference type="GO" id="GO:0051213">
    <property type="term" value="F:dioxygenase activity"/>
    <property type="evidence" value="ECO:0007669"/>
    <property type="project" value="UniProtKB-KW"/>
</dbReference>
<dbReference type="Proteomes" id="UP000264036">
    <property type="component" value="Unassembled WGS sequence"/>
</dbReference>
<dbReference type="PANTHER" id="PTHR41534">
    <property type="entry name" value="BLR3401 PROTEIN"/>
    <property type="match status" value="1"/>
</dbReference>
<name>A0A356LDA7_9BURK</name>
<protein>
    <submittedName>
        <fullName evidence="3">Phenylpropionate dioxygenase</fullName>
    </submittedName>
</protein>
<keyword evidence="3" id="KW-0223">Dioxygenase</keyword>
<dbReference type="AlphaFoldDB" id="A0A356LDA7"/>
<reference evidence="3 4" key="1">
    <citation type="journal article" date="2018" name="Nat. Biotechnol.">
        <title>A standardized bacterial taxonomy based on genome phylogeny substantially revises the tree of life.</title>
        <authorList>
            <person name="Parks D.H."/>
            <person name="Chuvochina M."/>
            <person name="Waite D.W."/>
            <person name="Rinke C."/>
            <person name="Skarshewski A."/>
            <person name="Chaumeil P.A."/>
            <person name="Hugenholtz P."/>
        </authorList>
    </citation>
    <scope>NUCLEOTIDE SEQUENCE [LARGE SCALE GENOMIC DNA]</scope>
    <source>
        <strain evidence="3">UBA10707</strain>
    </source>
</reference>
<comment type="similarity">
    <text evidence="1">Belongs to the bacterial ring-hydroxylating dioxygenase beta subunit family.</text>
</comment>
<gene>
    <name evidence="3" type="ORF">DD666_06020</name>
</gene>
<dbReference type="Gene3D" id="3.10.450.50">
    <property type="match status" value="1"/>
</dbReference>
<evidence type="ECO:0000256" key="2">
    <source>
        <dbReference type="ARBA" id="ARBA00023002"/>
    </source>
</evidence>
<dbReference type="InterPro" id="IPR000391">
    <property type="entry name" value="Rng_hydr_dOase-bsu"/>
</dbReference>
<dbReference type="EMBL" id="DOEK01000009">
    <property type="protein sequence ID" value="HBP28957.1"/>
    <property type="molecule type" value="Genomic_DNA"/>
</dbReference>